<reference evidence="1 2" key="1">
    <citation type="submission" date="2018-10" db="EMBL/GenBank/DDBJ databases">
        <title>Streptococcus hillyeri sp. nov., isolated from equine tracheal sample.</title>
        <authorList>
            <person name="Macfadyen A.C."/>
            <person name="Waller A."/>
            <person name="Paterson G.K."/>
        </authorList>
    </citation>
    <scope>NUCLEOTIDE SEQUENCE [LARGE SCALE GENOMIC DNA]</scope>
    <source>
        <strain evidence="1 2">28462</strain>
    </source>
</reference>
<keyword evidence="2" id="KW-1185">Reference proteome</keyword>
<name>A0A3L9DZG7_9STRE</name>
<dbReference type="AlphaFoldDB" id="A0A3L9DZG7"/>
<proteinExistence type="predicted"/>
<protein>
    <submittedName>
        <fullName evidence="1">Uncharacterized protein</fullName>
    </submittedName>
</protein>
<comment type="caution">
    <text evidence="1">The sequence shown here is derived from an EMBL/GenBank/DDBJ whole genome shotgun (WGS) entry which is preliminary data.</text>
</comment>
<evidence type="ECO:0000313" key="2">
    <source>
        <dbReference type="Proteomes" id="UP000279194"/>
    </source>
</evidence>
<accession>A0A3L9DZG7</accession>
<gene>
    <name evidence="1" type="ORF">EAF07_00790</name>
</gene>
<evidence type="ECO:0000313" key="1">
    <source>
        <dbReference type="EMBL" id="RLY05267.1"/>
    </source>
</evidence>
<dbReference type="EMBL" id="RCVM01000001">
    <property type="protein sequence ID" value="RLY05267.1"/>
    <property type="molecule type" value="Genomic_DNA"/>
</dbReference>
<dbReference type="Proteomes" id="UP000279194">
    <property type="component" value="Unassembled WGS sequence"/>
</dbReference>
<organism evidence="1 2">
    <name type="scientific">Streptococcus hillyeri</name>
    <dbReference type="NCBI Taxonomy" id="2282420"/>
    <lineage>
        <taxon>Bacteria</taxon>
        <taxon>Bacillati</taxon>
        <taxon>Bacillota</taxon>
        <taxon>Bacilli</taxon>
        <taxon>Lactobacillales</taxon>
        <taxon>Streptococcaceae</taxon>
        <taxon>Streptococcus</taxon>
    </lineage>
</organism>
<sequence>MRNVMDNPVKINLQKKYEKLTDKQRCLLEFYGDLPKEEKYFIPIKRRRQPNVQVGDIFAV</sequence>